<evidence type="ECO:0000313" key="25">
    <source>
        <dbReference type="EMBL" id="MBC2604519.1"/>
    </source>
</evidence>
<feature type="binding site" evidence="20">
    <location>
        <position position="467"/>
    </location>
    <ligand>
        <name>Mg(2+)</name>
        <dbReference type="ChEBI" id="CHEBI:18420"/>
    </ligand>
</feature>
<dbReference type="PROSITE" id="PS00742">
    <property type="entry name" value="PEP_ENZYMES_2"/>
    <property type="match status" value="1"/>
</dbReference>
<comment type="subcellular location">
    <subcellularLocation>
        <location evidence="4 17">Cytoplasm</location>
    </subcellularLocation>
</comment>
<evidence type="ECO:0000256" key="4">
    <source>
        <dbReference type="ARBA" id="ARBA00004496"/>
    </source>
</evidence>
<dbReference type="RefSeq" id="WP_185658413.1">
    <property type="nucleotide sequence ID" value="NZ_CAWPOO010000001.1"/>
</dbReference>
<feature type="domain" description="PEP-utilising enzyme mobile" evidence="22">
    <location>
        <begin position="163"/>
        <end position="234"/>
    </location>
</feature>
<evidence type="ECO:0000256" key="13">
    <source>
        <dbReference type="ARBA" id="ARBA00022723"/>
    </source>
</evidence>
<evidence type="ECO:0000256" key="15">
    <source>
        <dbReference type="ARBA" id="ARBA00022842"/>
    </source>
</evidence>
<dbReference type="InterPro" id="IPR015813">
    <property type="entry name" value="Pyrv/PenolPyrv_kinase-like_dom"/>
</dbReference>
<evidence type="ECO:0000256" key="2">
    <source>
        <dbReference type="ARBA" id="ARBA00001946"/>
    </source>
</evidence>
<dbReference type="Pfam" id="PF02896">
    <property type="entry name" value="PEP-utilizers_C"/>
    <property type="match status" value="1"/>
</dbReference>
<evidence type="ECO:0000256" key="1">
    <source>
        <dbReference type="ARBA" id="ARBA00000683"/>
    </source>
</evidence>
<evidence type="ECO:0000256" key="21">
    <source>
        <dbReference type="SAM" id="Coils"/>
    </source>
</evidence>
<comment type="caution">
    <text evidence="25">The sequence shown here is derived from an EMBL/GenBank/DDBJ whole genome shotgun (WGS) entry which is preliminary data.</text>
</comment>
<organism evidence="25 26">
    <name type="scientific">Pelagicoccus albus</name>
    <dbReference type="NCBI Taxonomy" id="415222"/>
    <lineage>
        <taxon>Bacteria</taxon>
        <taxon>Pseudomonadati</taxon>
        <taxon>Verrucomicrobiota</taxon>
        <taxon>Opitutia</taxon>
        <taxon>Puniceicoccales</taxon>
        <taxon>Pelagicoccaceae</taxon>
        <taxon>Pelagicoccus</taxon>
    </lineage>
</organism>
<dbReference type="InterPro" id="IPR008731">
    <property type="entry name" value="PTS_EIN"/>
</dbReference>
<evidence type="ECO:0000256" key="8">
    <source>
        <dbReference type="ARBA" id="ARBA00022448"/>
    </source>
</evidence>
<evidence type="ECO:0000256" key="5">
    <source>
        <dbReference type="ARBA" id="ARBA00007837"/>
    </source>
</evidence>
<evidence type="ECO:0000259" key="24">
    <source>
        <dbReference type="Pfam" id="PF05524"/>
    </source>
</evidence>
<evidence type="ECO:0000256" key="14">
    <source>
        <dbReference type="ARBA" id="ARBA00022777"/>
    </source>
</evidence>
<comment type="catalytic activity">
    <reaction evidence="1 17">
        <text>L-histidyl-[protein] + phosphoenolpyruvate = N(pros)-phospho-L-histidyl-[protein] + pyruvate</text>
        <dbReference type="Rhea" id="RHEA:23880"/>
        <dbReference type="Rhea" id="RHEA-COMP:9745"/>
        <dbReference type="Rhea" id="RHEA-COMP:9746"/>
        <dbReference type="ChEBI" id="CHEBI:15361"/>
        <dbReference type="ChEBI" id="CHEBI:29979"/>
        <dbReference type="ChEBI" id="CHEBI:58702"/>
        <dbReference type="ChEBI" id="CHEBI:64837"/>
        <dbReference type="EC" id="2.7.3.9"/>
    </reaction>
</comment>
<dbReference type="InterPro" id="IPR040442">
    <property type="entry name" value="Pyrv_kinase-like_dom_sf"/>
</dbReference>
<comment type="similarity">
    <text evidence="5 17">Belongs to the PEP-utilizing enzyme family.</text>
</comment>
<comment type="cofactor">
    <cofactor evidence="2 17 20">
        <name>Mg(2+)</name>
        <dbReference type="ChEBI" id="CHEBI:18420"/>
    </cofactor>
</comment>
<dbReference type="PANTHER" id="PTHR46244">
    <property type="entry name" value="PHOSPHOENOLPYRUVATE-PROTEIN PHOSPHOTRANSFERASE"/>
    <property type="match status" value="1"/>
</dbReference>
<evidence type="ECO:0000256" key="10">
    <source>
        <dbReference type="ARBA" id="ARBA00022597"/>
    </source>
</evidence>
<dbReference type="SUPFAM" id="SSF52009">
    <property type="entry name" value="Phosphohistidine domain"/>
    <property type="match status" value="1"/>
</dbReference>
<dbReference type="GO" id="GO:0046872">
    <property type="term" value="F:metal ion binding"/>
    <property type="evidence" value="ECO:0007669"/>
    <property type="project" value="UniProtKB-KW"/>
</dbReference>
<name>A0A7X1E6Q3_9BACT</name>
<dbReference type="InterPro" id="IPR036618">
    <property type="entry name" value="PtsI_HPr-bd_sf"/>
</dbReference>
<evidence type="ECO:0000256" key="17">
    <source>
        <dbReference type="PIRNR" id="PIRNR000732"/>
    </source>
</evidence>
<evidence type="ECO:0000256" key="12">
    <source>
        <dbReference type="ARBA" id="ARBA00022683"/>
    </source>
</evidence>
<evidence type="ECO:0000256" key="18">
    <source>
        <dbReference type="PIRSR" id="PIRSR000732-1"/>
    </source>
</evidence>
<evidence type="ECO:0000256" key="19">
    <source>
        <dbReference type="PIRSR" id="PIRSR000732-2"/>
    </source>
</evidence>
<feature type="domain" description="PEP-utilising enzyme C-terminal" evidence="23">
    <location>
        <begin position="266"/>
        <end position="553"/>
    </location>
</feature>
<sequence length="589" mass="64736">MEESDKSELVLTGIAASPGIAHGHIYLLAEREIKVPKYSVAESDLKAEEDRLDNAIVETRKQIQKIQEEISGSIGEEEARIFDAHLLVLEDQALIDESIREMHSHGCNIENAVFRVGQRYVEAFDQIDDEYLRERASDIRDVMRRLLSNLTGQQLEHLGQIVQNRVLVASDVTPSDSASMDQSNLLAIVTDGGSKTSHTVIVARSMGIPAVVGLGTITSKVHSDSVVLVDGYDGKVIINPSDSTLFQYGKRKDEKLSFERRMIEFARDTTSRTRDGVRIDLMANIERGEEASKALELGADGVGLFRSEYLFMNANKLPSEEEQFTAYKRAIEGMEGLPVTIRTLDLGGDKFVESSELPLYRESNPFLGYRAIRFCLDHEALFLSQLRAILRASAFGKARIMYPMISGALELNRANEMLETAKSHLREGGIAFDEGIQAGAMIEIPSAAVAADTLISGSSFFSVGTNDLIQYLLAVDRLNDRVAHLYEPTHPAVVRTLNSIVSAAKAGNIGVSICGEVAGDPVMVPLLVGLGVESLSMSATLIPNVKFVIQNMDLAEAQDIAKMALETTDGSIILERLLDFYTSRMDQLY</sequence>
<feature type="binding site" evidence="19">
    <location>
        <position position="306"/>
    </location>
    <ligand>
        <name>phosphoenolpyruvate</name>
        <dbReference type="ChEBI" id="CHEBI:58702"/>
    </ligand>
</feature>
<dbReference type="Gene3D" id="3.50.30.10">
    <property type="entry name" value="Phosphohistidine domain"/>
    <property type="match status" value="1"/>
</dbReference>
<dbReference type="PIRSF" id="PIRSF000732">
    <property type="entry name" value="PTS_enzyme_I"/>
    <property type="match status" value="1"/>
</dbReference>
<dbReference type="Gene3D" id="1.10.274.10">
    <property type="entry name" value="PtsI, HPr-binding domain"/>
    <property type="match status" value="1"/>
</dbReference>
<dbReference type="Pfam" id="PF05524">
    <property type="entry name" value="PEP-utilisers_N"/>
    <property type="match status" value="1"/>
</dbReference>
<reference evidence="25 26" key="1">
    <citation type="submission" date="2020-07" db="EMBL/GenBank/DDBJ databases">
        <authorList>
            <person name="Feng X."/>
        </authorList>
    </citation>
    <scope>NUCLEOTIDE SEQUENCE [LARGE SCALE GENOMIC DNA]</scope>
    <source>
        <strain evidence="25 26">JCM23202</strain>
    </source>
</reference>
<feature type="domain" description="Phosphotransferase system enzyme I N-terminal" evidence="24">
    <location>
        <begin position="12"/>
        <end position="135"/>
    </location>
</feature>
<dbReference type="GO" id="GO:0005737">
    <property type="term" value="C:cytoplasm"/>
    <property type="evidence" value="ECO:0007669"/>
    <property type="project" value="UniProtKB-SubCell"/>
</dbReference>
<evidence type="ECO:0000256" key="3">
    <source>
        <dbReference type="ARBA" id="ARBA00002728"/>
    </source>
</evidence>
<accession>A0A7X1E6Q3</accession>
<keyword evidence="8 17" id="KW-0813">Transport</keyword>
<feature type="active site" description="Tele-phosphohistidine intermediate" evidence="18">
    <location>
        <position position="198"/>
    </location>
</feature>
<keyword evidence="14 17" id="KW-0418">Kinase</keyword>
<keyword evidence="9 17" id="KW-0963">Cytoplasm</keyword>
<gene>
    <name evidence="25" type="primary">ptsP</name>
    <name evidence="25" type="ORF">H5P27_00445</name>
</gene>
<dbReference type="PRINTS" id="PR01736">
    <property type="entry name" value="PHPHTRNFRASE"/>
</dbReference>
<evidence type="ECO:0000256" key="20">
    <source>
        <dbReference type="PIRSR" id="PIRSR000732-3"/>
    </source>
</evidence>
<comment type="function">
    <text evidence="3 17">General (non sugar-specific) component of the phosphoenolpyruvate-dependent sugar phosphotransferase system (sugar PTS). This major carbohydrate active-transport system catalyzes the phosphorylation of incoming sugar substrates concomitantly with their translocation across the cell membrane. Enzyme I transfers the phosphoryl group from phosphoenolpyruvate (PEP) to the phosphoryl carrier protein (HPr).</text>
</comment>
<evidence type="ECO:0000256" key="7">
    <source>
        <dbReference type="ARBA" id="ARBA00016544"/>
    </source>
</evidence>
<protein>
    <recommendedName>
        <fullName evidence="7 17">Phosphoenolpyruvate-protein phosphotransferase</fullName>
        <ecNumber evidence="6 17">2.7.3.9</ecNumber>
    </recommendedName>
    <alternativeName>
        <fullName evidence="16 17">Phosphotransferase system, enzyme I</fullName>
    </alternativeName>
</protein>
<keyword evidence="25" id="KW-0670">Pyruvate</keyword>
<keyword evidence="15 17" id="KW-0460">Magnesium</keyword>
<evidence type="ECO:0000259" key="22">
    <source>
        <dbReference type="Pfam" id="PF00391"/>
    </source>
</evidence>
<dbReference type="InterPro" id="IPR008279">
    <property type="entry name" value="PEP-util_enz_mobile_dom"/>
</dbReference>
<dbReference type="PANTHER" id="PTHR46244:SF3">
    <property type="entry name" value="PHOSPHOENOLPYRUVATE-PROTEIN PHOSPHOTRANSFERASE"/>
    <property type="match status" value="1"/>
</dbReference>
<keyword evidence="26" id="KW-1185">Reference proteome</keyword>
<dbReference type="AlphaFoldDB" id="A0A7X1E6Q3"/>
<proteinExistence type="inferred from homology"/>
<feature type="coiled-coil region" evidence="21">
    <location>
        <begin position="38"/>
        <end position="69"/>
    </location>
</feature>
<dbReference type="Proteomes" id="UP000526501">
    <property type="component" value="Unassembled WGS sequence"/>
</dbReference>
<feature type="binding site" evidence="20">
    <location>
        <position position="443"/>
    </location>
    <ligand>
        <name>Mg(2+)</name>
        <dbReference type="ChEBI" id="CHEBI:18420"/>
    </ligand>
</feature>
<dbReference type="SUPFAM" id="SSF51621">
    <property type="entry name" value="Phosphoenolpyruvate/pyruvate domain"/>
    <property type="match status" value="1"/>
</dbReference>
<keyword evidence="21" id="KW-0175">Coiled coil</keyword>
<evidence type="ECO:0000256" key="9">
    <source>
        <dbReference type="ARBA" id="ARBA00022490"/>
    </source>
</evidence>
<dbReference type="SUPFAM" id="SSF47831">
    <property type="entry name" value="Enzyme I of the PEP:sugar phosphotransferase system HPr-binding (sub)domain"/>
    <property type="match status" value="1"/>
</dbReference>
<dbReference type="EC" id="2.7.3.9" evidence="6 17"/>
<keyword evidence="13 17" id="KW-0479">Metal-binding</keyword>
<dbReference type="InterPro" id="IPR000121">
    <property type="entry name" value="PEP_util_C"/>
</dbReference>
<evidence type="ECO:0000259" key="23">
    <source>
        <dbReference type="Pfam" id="PF02896"/>
    </source>
</evidence>
<dbReference type="EMBL" id="JACHVC010000001">
    <property type="protein sequence ID" value="MBC2604519.1"/>
    <property type="molecule type" value="Genomic_DNA"/>
</dbReference>
<keyword evidence="10 17" id="KW-0762">Sugar transport</keyword>
<dbReference type="GO" id="GO:0008965">
    <property type="term" value="F:phosphoenolpyruvate-protein phosphotransferase activity"/>
    <property type="evidence" value="ECO:0007669"/>
    <property type="project" value="UniProtKB-EC"/>
</dbReference>
<dbReference type="Gene3D" id="3.20.20.60">
    <property type="entry name" value="Phosphoenolpyruvate-binding domains"/>
    <property type="match status" value="1"/>
</dbReference>
<dbReference type="InterPro" id="IPR050499">
    <property type="entry name" value="PEP-utilizing_PTS_enzyme"/>
</dbReference>
<feature type="binding site" evidence="19">
    <location>
        <begin position="466"/>
        <end position="467"/>
    </location>
    <ligand>
        <name>phosphoenolpyruvate</name>
        <dbReference type="ChEBI" id="CHEBI:58702"/>
    </ligand>
</feature>
<dbReference type="InterPro" id="IPR023151">
    <property type="entry name" value="PEP_util_CS"/>
</dbReference>
<dbReference type="GO" id="GO:0016301">
    <property type="term" value="F:kinase activity"/>
    <property type="evidence" value="ECO:0007669"/>
    <property type="project" value="UniProtKB-KW"/>
</dbReference>
<feature type="active site" description="Proton donor" evidence="18">
    <location>
        <position position="514"/>
    </location>
</feature>
<evidence type="ECO:0000256" key="11">
    <source>
        <dbReference type="ARBA" id="ARBA00022679"/>
    </source>
</evidence>
<feature type="binding site" evidence="19">
    <location>
        <position position="477"/>
    </location>
    <ligand>
        <name>phosphoenolpyruvate</name>
        <dbReference type="ChEBI" id="CHEBI:58702"/>
    </ligand>
</feature>
<evidence type="ECO:0000256" key="6">
    <source>
        <dbReference type="ARBA" id="ARBA00012232"/>
    </source>
</evidence>
<dbReference type="GO" id="GO:0009401">
    <property type="term" value="P:phosphoenolpyruvate-dependent sugar phosphotransferase system"/>
    <property type="evidence" value="ECO:0007669"/>
    <property type="project" value="UniProtKB-KW"/>
</dbReference>
<dbReference type="InterPro" id="IPR024692">
    <property type="entry name" value="PTS_EI"/>
</dbReference>
<dbReference type="NCBIfam" id="TIGR01417">
    <property type="entry name" value="PTS_I_fam"/>
    <property type="match status" value="1"/>
</dbReference>
<keyword evidence="12 17" id="KW-0598">Phosphotransferase system</keyword>
<dbReference type="Pfam" id="PF00391">
    <property type="entry name" value="PEP-utilizers"/>
    <property type="match status" value="1"/>
</dbReference>
<evidence type="ECO:0000313" key="26">
    <source>
        <dbReference type="Proteomes" id="UP000526501"/>
    </source>
</evidence>
<feature type="binding site" evidence="19">
    <location>
        <position position="342"/>
    </location>
    <ligand>
        <name>phosphoenolpyruvate</name>
        <dbReference type="ChEBI" id="CHEBI:58702"/>
    </ligand>
</feature>
<dbReference type="InterPro" id="IPR036637">
    <property type="entry name" value="Phosphohistidine_dom_sf"/>
</dbReference>
<dbReference type="InterPro" id="IPR006318">
    <property type="entry name" value="PTS_EI-like"/>
</dbReference>
<evidence type="ECO:0000256" key="16">
    <source>
        <dbReference type="ARBA" id="ARBA00033235"/>
    </source>
</evidence>
<keyword evidence="11 17" id="KW-0808">Transferase</keyword>